<dbReference type="EMBL" id="ML996571">
    <property type="protein sequence ID" value="KAF2758541.1"/>
    <property type="molecule type" value="Genomic_DNA"/>
</dbReference>
<evidence type="ECO:0000259" key="2">
    <source>
        <dbReference type="Pfam" id="PF12697"/>
    </source>
</evidence>
<dbReference type="RefSeq" id="XP_033600992.1">
    <property type="nucleotide sequence ID" value="XM_033749413.1"/>
</dbReference>
<dbReference type="AlphaFoldDB" id="A0A6A6WBQ2"/>
<name>A0A6A6WBQ2_9PEZI</name>
<evidence type="ECO:0000313" key="4">
    <source>
        <dbReference type="Proteomes" id="UP000799437"/>
    </source>
</evidence>
<dbReference type="GeneID" id="54490467"/>
<dbReference type="Gene3D" id="3.40.50.1820">
    <property type="entry name" value="alpha/beta hydrolase"/>
    <property type="match status" value="1"/>
</dbReference>
<comment type="similarity">
    <text evidence="1">Belongs to the polyketide transferase af380 family.</text>
</comment>
<dbReference type="InterPro" id="IPR051411">
    <property type="entry name" value="Polyketide_trans_af380"/>
</dbReference>
<sequence>MATEKKVEFLTIDGLMLRGILFEAQQKGGGVVLSTGFNCVKEMLGQTQLARAFQDAGITALLYDPRTTGESDGQPRNHIQPYKQVEDISDAITYLASLPIVDPNFIGVWGMSLGGATTLCAASFDRRAKFVIAICPAAGYQFSEERLLKVLEKCFQDRESQINGNEPFMIPLVNTDGINPAGCSFGNEMEVGKAARFAQAHLDLALGWPNKTTIQSYHQLMMWTPWPTWKHLDQTPTMFIVPEFDRVCPVESQKRHFEQLKCPKRLILAPDSGHFDVLTNTRSAEIIEEQIRFIMDVFHEKFKE</sequence>
<dbReference type="PANTHER" id="PTHR47751">
    <property type="entry name" value="SUPERFAMILY HYDROLASE, PUTATIVE (AFU_ORTHOLOGUE AFUA_2G16580)-RELATED"/>
    <property type="match status" value="1"/>
</dbReference>
<gene>
    <name evidence="3" type="ORF">EJ05DRAFT_537890</name>
</gene>
<feature type="domain" description="AB hydrolase-1" evidence="2">
    <location>
        <begin position="46"/>
        <end position="278"/>
    </location>
</feature>
<dbReference type="OrthoDB" id="2498029at2759"/>
<dbReference type="Proteomes" id="UP000799437">
    <property type="component" value="Unassembled WGS sequence"/>
</dbReference>
<dbReference type="InterPro" id="IPR000073">
    <property type="entry name" value="AB_hydrolase_1"/>
</dbReference>
<keyword evidence="4" id="KW-1185">Reference proteome</keyword>
<dbReference type="InterPro" id="IPR029058">
    <property type="entry name" value="AB_hydrolase_fold"/>
</dbReference>
<evidence type="ECO:0000313" key="3">
    <source>
        <dbReference type="EMBL" id="KAF2758541.1"/>
    </source>
</evidence>
<protein>
    <submittedName>
        <fullName evidence="3">Alpha/beta-hydrolase</fullName>
    </submittedName>
</protein>
<accession>A0A6A6WBQ2</accession>
<dbReference type="Pfam" id="PF12697">
    <property type="entry name" value="Abhydrolase_6"/>
    <property type="match status" value="1"/>
</dbReference>
<proteinExistence type="inferred from homology"/>
<reference evidence="3" key="1">
    <citation type="journal article" date="2020" name="Stud. Mycol.">
        <title>101 Dothideomycetes genomes: a test case for predicting lifestyles and emergence of pathogens.</title>
        <authorList>
            <person name="Haridas S."/>
            <person name="Albert R."/>
            <person name="Binder M."/>
            <person name="Bloem J."/>
            <person name="Labutti K."/>
            <person name="Salamov A."/>
            <person name="Andreopoulos B."/>
            <person name="Baker S."/>
            <person name="Barry K."/>
            <person name="Bills G."/>
            <person name="Bluhm B."/>
            <person name="Cannon C."/>
            <person name="Castanera R."/>
            <person name="Culley D."/>
            <person name="Daum C."/>
            <person name="Ezra D."/>
            <person name="Gonzalez J."/>
            <person name="Henrissat B."/>
            <person name="Kuo A."/>
            <person name="Liang C."/>
            <person name="Lipzen A."/>
            <person name="Lutzoni F."/>
            <person name="Magnuson J."/>
            <person name="Mondo S."/>
            <person name="Nolan M."/>
            <person name="Ohm R."/>
            <person name="Pangilinan J."/>
            <person name="Park H.-J."/>
            <person name="Ramirez L."/>
            <person name="Alfaro M."/>
            <person name="Sun H."/>
            <person name="Tritt A."/>
            <person name="Yoshinaga Y."/>
            <person name="Zwiers L.-H."/>
            <person name="Turgeon B."/>
            <person name="Goodwin S."/>
            <person name="Spatafora J."/>
            <person name="Crous P."/>
            <person name="Grigoriev I."/>
        </authorList>
    </citation>
    <scope>NUCLEOTIDE SEQUENCE</scope>
    <source>
        <strain evidence="3">CBS 121739</strain>
    </source>
</reference>
<dbReference type="SUPFAM" id="SSF53474">
    <property type="entry name" value="alpha/beta-Hydrolases"/>
    <property type="match status" value="1"/>
</dbReference>
<evidence type="ECO:0000256" key="1">
    <source>
        <dbReference type="ARBA" id="ARBA00029464"/>
    </source>
</evidence>
<dbReference type="Gene3D" id="1.10.10.800">
    <property type="match status" value="1"/>
</dbReference>
<organism evidence="3 4">
    <name type="scientific">Pseudovirgaria hyperparasitica</name>
    <dbReference type="NCBI Taxonomy" id="470096"/>
    <lineage>
        <taxon>Eukaryota</taxon>
        <taxon>Fungi</taxon>
        <taxon>Dikarya</taxon>
        <taxon>Ascomycota</taxon>
        <taxon>Pezizomycotina</taxon>
        <taxon>Dothideomycetes</taxon>
        <taxon>Dothideomycetes incertae sedis</taxon>
        <taxon>Acrospermales</taxon>
        <taxon>Acrospermaceae</taxon>
        <taxon>Pseudovirgaria</taxon>
    </lineage>
</organism>
<dbReference type="PANTHER" id="PTHR47751:SF2">
    <property type="entry name" value="DLTD N-TERMINAL DOMAIN PROTEIN (AFU_ORTHOLOGUE AFUA_8G00380)-RELATED"/>
    <property type="match status" value="1"/>
</dbReference>